<reference evidence="6 7" key="1">
    <citation type="submission" date="2018-07" db="EMBL/GenBank/DDBJ databases">
        <title>Genome sequencing of Runella.</title>
        <authorList>
            <person name="Baek M.-G."/>
            <person name="Yi H."/>
        </authorList>
    </citation>
    <scope>NUCLEOTIDE SEQUENCE [LARGE SCALE GENOMIC DNA]</scope>
    <source>
        <strain evidence="6 7">HYN0085</strain>
    </source>
</reference>
<dbReference type="PANTHER" id="PTHR33546">
    <property type="entry name" value="LARGE, MULTIFUNCTIONAL SECRETED PROTEIN-RELATED"/>
    <property type="match status" value="1"/>
</dbReference>
<protein>
    <submittedName>
        <fullName evidence="6">Dehydrogenase</fullName>
    </submittedName>
</protein>
<dbReference type="EMBL" id="CP030850">
    <property type="protein sequence ID" value="AXE18644.1"/>
    <property type="molecule type" value="Genomic_DNA"/>
</dbReference>
<evidence type="ECO:0000256" key="1">
    <source>
        <dbReference type="ARBA" id="ARBA00022617"/>
    </source>
</evidence>
<accession>A0A344TJ23</accession>
<proteinExistence type="predicted"/>
<dbReference type="OrthoDB" id="9808161at2"/>
<gene>
    <name evidence="6" type="ORF">DR864_13215</name>
</gene>
<dbReference type="InterPro" id="IPR011042">
    <property type="entry name" value="6-blade_b-propeller_TolB-like"/>
</dbReference>
<dbReference type="InterPro" id="IPR055557">
    <property type="entry name" value="DUF7133"/>
</dbReference>
<name>A0A344TJ23_9BACT</name>
<evidence type="ECO:0000259" key="5">
    <source>
        <dbReference type="PROSITE" id="PS51007"/>
    </source>
</evidence>
<keyword evidence="7" id="KW-1185">Reference proteome</keyword>
<keyword evidence="1 4" id="KW-0349">Heme</keyword>
<dbReference type="NCBIfam" id="TIGR02603">
    <property type="entry name" value="CxxCH_TIGR02603"/>
    <property type="match status" value="1"/>
</dbReference>
<evidence type="ECO:0000313" key="6">
    <source>
        <dbReference type="EMBL" id="AXE18644.1"/>
    </source>
</evidence>
<dbReference type="SUPFAM" id="SSF46626">
    <property type="entry name" value="Cytochrome c"/>
    <property type="match status" value="1"/>
</dbReference>
<dbReference type="SUPFAM" id="SSF48371">
    <property type="entry name" value="ARM repeat"/>
    <property type="match status" value="1"/>
</dbReference>
<keyword evidence="3 4" id="KW-0408">Iron</keyword>
<dbReference type="PANTHER" id="PTHR33546:SF1">
    <property type="entry name" value="LARGE, MULTIFUNCTIONAL SECRETED PROTEIN"/>
    <property type="match status" value="1"/>
</dbReference>
<evidence type="ECO:0000256" key="3">
    <source>
        <dbReference type="ARBA" id="ARBA00023004"/>
    </source>
</evidence>
<dbReference type="InterPro" id="IPR009056">
    <property type="entry name" value="Cyt_c-like_dom"/>
</dbReference>
<dbReference type="Gene3D" id="1.10.760.10">
    <property type="entry name" value="Cytochrome c-like domain"/>
    <property type="match status" value="1"/>
</dbReference>
<dbReference type="PROSITE" id="PS51007">
    <property type="entry name" value="CYTC"/>
    <property type="match status" value="1"/>
</dbReference>
<sequence>MSSILIIHFKLINKKTSCIMRYVALVCLLTIFSFQPTTPPKLSPEHQKALESLRVMEGFTVEMVAAEPLIADPVAMEVDENGDMYVVEMHGYPLDVSGSGKVKLLKDTDNDGYPDKSIIFADKLTLPTGIMRWKNGFIVTDAPDVLYLEDTNNDGKADIRQKMLTGFALSNPQHNLNTPRFELDNWIYLGHEGAVTPFVFKKEFGDKGTDIIFPDKLSAARLAPNANGKAVRFKPDSYELEELSGRTQYGHSMDAWGHHFYTSNANHIYHEVLANTYLRNNSALLVPNATQNISDHGEAAEIYPITETPNHQLLTDVGVITSSCGITWYGGGAFGEKFNNVTFIAEPVHNLVHADVLRDAGASFTASRLNEKSEFLASKDAWFRPVNFYVGPDGALYVIDYYRQIVEHPEWMSDEITQSGALYNGTDKGRIYRIVPNKGLPMNWLGKLNLSKRSSPELVALLDHENSWYRRTAQRLLLHRQAKEAVPALHALLKKSKLPEAKAHALWLLDGVQAIEKEDIVQALKNETAGVRENGIRVAERYLNAAFGKELINELLALQNDENAKVRFQLLNTLGLVKTAESEKARLAILQRDMHDRWAGLAGIASFAGKENQIFDLSIAEFTNKPTPETSEFIANVAATIAGGENKAVFSEMMQKIMSETPNPETWKAAALNGIAKRWQFQKGKGTVLLSEPQKEKLLAHFSPTASPELCTASLKVLEISGLPKGKLVDEKIAQAKAALKTPSSLALQGSKADAFLAQAVAFLSMLNSDEMKPIFQQALNQKEPEAVQLAALRALGKTADVQTCRFLLNEMKDFSPALKKEAVSVFLSKPERINILLKAIETKEVEKSVVSWPQMVRLMNYYDVDIRAYARKVLSVNEDRKAVLQKYMAALDLKGSQPKGRAVFENNCATCHQIEGVKGVNFGPDLSTLRSRNAQSVLTEIINPNNSIADMYDFWTLELKNGSALAGIIAQENTNNVSIREMGGTLSVIQKKDIAKIQKAEQSIMPNGLEHAISLQEMADLIAFIKKQ</sequence>
<keyword evidence="2 4" id="KW-0479">Metal-binding</keyword>
<dbReference type="InterPro" id="IPR016024">
    <property type="entry name" value="ARM-type_fold"/>
</dbReference>
<dbReference type="GO" id="GO:0009055">
    <property type="term" value="F:electron transfer activity"/>
    <property type="evidence" value="ECO:0007669"/>
    <property type="project" value="InterPro"/>
</dbReference>
<dbReference type="Pfam" id="PF23500">
    <property type="entry name" value="DUF7133"/>
    <property type="match status" value="1"/>
</dbReference>
<evidence type="ECO:0000256" key="2">
    <source>
        <dbReference type="ARBA" id="ARBA00022723"/>
    </source>
</evidence>
<dbReference type="GO" id="GO:0046872">
    <property type="term" value="F:metal ion binding"/>
    <property type="evidence" value="ECO:0007669"/>
    <property type="project" value="UniProtKB-KW"/>
</dbReference>
<dbReference type="Proteomes" id="UP000251993">
    <property type="component" value="Chromosome"/>
</dbReference>
<feature type="domain" description="Cytochrome c" evidence="5">
    <location>
        <begin position="896"/>
        <end position="1029"/>
    </location>
</feature>
<dbReference type="GO" id="GO:0020037">
    <property type="term" value="F:heme binding"/>
    <property type="evidence" value="ECO:0007669"/>
    <property type="project" value="InterPro"/>
</dbReference>
<organism evidence="6 7">
    <name type="scientific">Runella rosea</name>
    <dbReference type="NCBI Taxonomy" id="2259595"/>
    <lineage>
        <taxon>Bacteria</taxon>
        <taxon>Pseudomonadati</taxon>
        <taxon>Bacteroidota</taxon>
        <taxon>Cytophagia</taxon>
        <taxon>Cytophagales</taxon>
        <taxon>Spirosomataceae</taxon>
        <taxon>Runella</taxon>
    </lineage>
</organism>
<dbReference type="InterPro" id="IPR036909">
    <property type="entry name" value="Cyt_c-like_dom_sf"/>
</dbReference>
<evidence type="ECO:0000256" key="4">
    <source>
        <dbReference type="PROSITE-ProRule" id="PRU00433"/>
    </source>
</evidence>
<dbReference type="KEGG" id="run:DR864_13215"/>
<dbReference type="AlphaFoldDB" id="A0A344TJ23"/>
<dbReference type="InterPro" id="IPR013428">
    <property type="entry name" value="Membrane-bound_put_N"/>
</dbReference>
<evidence type="ECO:0000313" key="7">
    <source>
        <dbReference type="Proteomes" id="UP000251993"/>
    </source>
</evidence>
<dbReference type="Pfam" id="PF00034">
    <property type="entry name" value="Cytochrom_C"/>
    <property type="match status" value="1"/>
</dbReference>
<dbReference type="InterPro" id="IPR013427">
    <property type="entry name" value="Haem-bd_dom_put"/>
</dbReference>
<dbReference type="Gene3D" id="1.25.10.10">
    <property type="entry name" value="Leucine-rich Repeat Variant"/>
    <property type="match status" value="1"/>
</dbReference>
<dbReference type="NCBIfam" id="TIGR02604">
    <property type="entry name" value="Piru_Ver_Nterm"/>
    <property type="match status" value="1"/>
</dbReference>
<dbReference type="Gene3D" id="2.120.10.30">
    <property type="entry name" value="TolB, C-terminal domain"/>
    <property type="match status" value="1"/>
</dbReference>
<dbReference type="InterPro" id="IPR011989">
    <property type="entry name" value="ARM-like"/>
</dbReference>